<keyword evidence="2" id="KW-1185">Reference proteome</keyword>
<dbReference type="Proteomes" id="UP000477739">
    <property type="component" value="Unassembled WGS sequence"/>
</dbReference>
<dbReference type="AlphaFoldDB" id="A0A6L6ILS7"/>
<reference evidence="1 2" key="1">
    <citation type="submission" date="2019-11" db="EMBL/GenBank/DDBJ databases">
        <title>Escherichia alba sp. nov. isolated from the gut of plastic-eating superworms Zophobas atratus.</title>
        <authorList>
            <person name="Yang Y."/>
        </authorList>
    </citation>
    <scope>NUCLEOTIDE SEQUENCE [LARGE SCALE GENOMIC DNA]</scope>
    <source>
        <strain evidence="2">BIT-B35</strain>
    </source>
</reference>
<evidence type="ECO:0000313" key="1">
    <source>
        <dbReference type="EMBL" id="MTH47489.1"/>
    </source>
</evidence>
<comment type="caution">
    <text evidence="1">The sequence shown here is derived from an EMBL/GenBank/DDBJ whole genome shotgun (WGS) entry which is preliminary data.</text>
</comment>
<accession>A0A6L6ILS7</accession>
<protein>
    <recommendedName>
        <fullName evidence="3">DUF2570 domain-containing protein</fullName>
    </recommendedName>
</protein>
<proteinExistence type="predicted"/>
<organism evidence="1 2">
    <name type="scientific">Intestinirhabdus alba</name>
    <dbReference type="NCBI Taxonomy" id="2899544"/>
    <lineage>
        <taxon>Bacteria</taxon>
        <taxon>Pseudomonadati</taxon>
        <taxon>Pseudomonadota</taxon>
        <taxon>Gammaproteobacteria</taxon>
        <taxon>Enterobacterales</taxon>
        <taxon>Enterobacteriaceae</taxon>
        <taxon>Intestinirhabdus</taxon>
    </lineage>
</organism>
<gene>
    <name evidence="1" type="ORF">GJV78_14730</name>
</gene>
<name>A0A6L6ILS7_9ENTR</name>
<dbReference type="RefSeq" id="WP_155109059.1">
    <property type="nucleotide sequence ID" value="NZ_WMJZ01000020.1"/>
</dbReference>
<evidence type="ECO:0008006" key="3">
    <source>
        <dbReference type="Google" id="ProtNLM"/>
    </source>
</evidence>
<sequence length="129" mass="14042">MIKPLLIVAALVAGYFALDSYMTTRNQVKTLTDDNAELTRQLAVSRTQHNTEQAISQQGVTYSQQEADRQEKTRIEIHQQIIREPCAGQPVPDSSAQRLWQLTTETRAAAVSGNALQSDGVTSAAAAGE</sequence>
<evidence type="ECO:0000313" key="2">
    <source>
        <dbReference type="Proteomes" id="UP000477739"/>
    </source>
</evidence>
<dbReference type="EMBL" id="WMJZ01000020">
    <property type="protein sequence ID" value="MTH47489.1"/>
    <property type="molecule type" value="Genomic_DNA"/>
</dbReference>